<evidence type="ECO:0000313" key="3">
    <source>
        <dbReference type="Proteomes" id="UP001445335"/>
    </source>
</evidence>
<organism evidence="2 3">
    <name type="scientific">Elliptochloris bilobata</name>
    <dbReference type="NCBI Taxonomy" id="381761"/>
    <lineage>
        <taxon>Eukaryota</taxon>
        <taxon>Viridiplantae</taxon>
        <taxon>Chlorophyta</taxon>
        <taxon>core chlorophytes</taxon>
        <taxon>Trebouxiophyceae</taxon>
        <taxon>Trebouxiophyceae incertae sedis</taxon>
        <taxon>Elliptochloris clade</taxon>
        <taxon>Elliptochloris</taxon>
    </lineage>
</organism>
<dbReference type="AlphaFoldDB" id="A0AAW1SD45"/>
<protein>
    <submittedName>
        <fullName evidence="2">Uncharacterized protein</fullName>
    </submittedName>
</protein>
<dbReference type="Proteomes" id="UP001445335">
    <property type="component" value="Unassembled WGS sequence"/>
</dbReference>
<gene>
    <name evidence="2" type="ORF">WJX81_003169</name>
</gene>
<evidence type="ECO:0000313" key="2">
    <source>
        <dbReference type="EMBL" id="KAK9844060.1"/>
    </source>
</evidence>
<comment type="caution">
    <text evidence="2">The sequence shown here is derived from an EMBL/GenBank/DDBJ whole genome shotgun (WGS) entry which is preliminary data.</text>
</comment>
<feature type="compositionally biased region" description="Acidic residues" evidence="1">
    <location>
        <begin position="132"/>
        <end position="149"/>
    </location>
</feature>
<proteinExistence type="predicted"/>
<name>A0AAW1SD45_9CHLO</name>
<feature type="region of interest" description="Disordered" evidence="1">
    <location>
        <begin position="132"/>
        <end position="242"/>
    </location>
</feature>
<sequence length="242" mass="27697">MRDLRRQWQADHEASEARRVERVRKAFAAQAEQQRAAAEARAAKRARFAQETAERRAEAAARLARHRAHARQFQATTGYLVAQVRLQQRTDLLEWSRDWIRLEDLDERIDEALASPVPLFPGEWGERIVGNETEEGDFPNDPQSDEDGPELLKEIDPEEWDSDPDAEAPWDEGEMTDGEYTTDEEGATDAEEATDEDYAMDEEEVTDEEEATDEEREFPPRRAPAPVPRRMPGQRIVPPEGS</sequence>
<evidence type="ECO:0000256" key="1">
    <source>
        <dbReference type="SAM" id="MobiDB-lite"/>
    </source>
</evidence>
<reference evidence="2 3" key="1">
    <citation type="journal article" date="2024" name="Nat. Commun.">
        <title>Phylogenomics reveals the evolutionary origins of lichenization in chlorophyte algae.</title>
        <authorList>
            <person name="Puginier C."/>
            <person name="Libourel C."/>
            <person name="Otte J."/>
            <person name="Skaloud P."/>
            <person name="Haon M."/>
            <person name="Grisel S."/>
            <person name="Petersen M."/>
            <person name="Berrin J.G."/>
            <person name="Delaux P.M."/>
            <person name="Dal Grande F."/>
            <person name="Keller J."/>
        </authorList>
    </citation>
    <scope>NUCLEOTIDE SEQUENCE [LARGE SCALE GENOMIC DNA]</scope>
    <source>
        <strain evidence="2 3">SAG 245.80</strain>
    </source>
</reference>
<keyword evidence="3" id="KW-1185">Reference proteome</keyword>
<feature type="compositionally biased region" description="Acidic residues" evidence="1">
    <location>
        <begin position="156"/>
        <end position="216"/>
    </location>
</feature>
<accession>A0AAW1SD45</accession>
<dbReference type="EMBL" id="JALJOU010000004">
    <property type="protein sequence ID" value="KAK9844060.1"/>
    <property type="molecule type" value="Genomic_DNA"/>
</dbReference>